<dbReference type="RefSeq" id="WP_118895741.1">
    <property type="nucleotide sequence ID" value="NZ_QOCT01000001.1"/>
</dbReference>
<dbReference type="EMBL" id="QOCU01000008">
    <property type="protein sequence ID" value="RHW49422.1"/>
    <property type="molecule type" value="Genomic_DNA"/>
</dbReference>
<gene>
    <name evidence="2" type="ORF">DS834_07515</name>
</gene>
<keyword evidence="1" id="KW-0472">Membrane</keyword>
<organism evidence="2 3">
    <name type="scientific">Lactobacillus bombicola</name>
    <dbReference type="NCBI Taxonomy" id="1505723"/>
    <lineage>
        <taxon>Bacteria</taxon>
        <taxon>Bacillati</taxon>
        <taxon>Bacillota</taxon>
        <taxon>Bacilli</taxon>
        <taxon>Lactobacillales</taxon>
        <taxon>Lactobacillaceae</taxon>
        <taxon>Lactobacillus</taxon>
    </lineage>
</organism>
<comment type="caution">
    <text evidence="2">The sequence shown here is derived from an EMBL/GenBank/DDBJ whole genome shotgun (WGS) entry which is preliminary data.</text>
</comment>
<protein>
    <submittedName>
        <fullName evidence="2">Uncharacterized protein</fullName>
    </submittedName>
</protein>
<reference evidence="2 3" key="1">
    <citation type="submission" date="2018-07" db="EMBL/GenBank/DDBJ databases">
        <title>Genome sequences of six Lactobacillus spp. isolated from bumble bee guts.</title>
        <authorList>
            <person name="Motta E.V.S."/>
            <person name="Moran N.A."/>
        </authorList>
    </citation>
    <scope>NUCLEOTIDE SEQUENCE [LARGE SCALE GENOMIC DNA]</scope>
    <source>
        <strain evidence="2 3">BI-4G</strain>
    </source>
</reference>
<evidence type="ECO:0000313" key="2">
    <source>
        <dbReference type="EMBL" id="RHW49422.1"/>
    </source>
</evidence>
<keyword evidence="1" id="KW-0812">Transmembrane</keyword>
<sequence>MEIGPLSEWVTAFAEIAAVCVALFLPYFDKRHEKRKKTRNMKIMLKTIIKRALKDNDVTVLESFLKISYLARDDDDDKQMLSIAEHAIGVIKDDKLSQEQKNTAVKQIIDYLD</sequence>
<evidence type="ECO:0000313" key="3">
    <source>
        <dbReference type="Proteomes" id="UP000283380"/>
    </source>
</evidence>
<accession>A0ABX9LW45</accession>
<dbReference type="Proteomes" id="UP000283380">
    <property type="component" value="Unassembled WGS sequence"/>
</dbReference>
<proteinExistence type="predicted"/>
<feature type="transmembrane region" description="Helical" evidence="1">
    <location>
        <begin position="6"/>
        <end position="28"/>
    </location>
</feature>
<keyword evidence="3" id="KW-1185">Reference proteome</keyword>
<name>A0ABX9LW45_9LACO</name>
<evidence type="ECO:0000256" key="1">
    <source>
        <dbReference type="SAM" id="Phobius"/>
    </source>
</evidence>
<keyword evidence="1" id="KW-1133">Transmembrane helix</keyword>